<keyword evidence="1" id="KW-0472">Membrane</keyword>
<dbReference type="InterPro" id="IPR026841">
    <property type="entry name" value="Aur1/Ipt1"/>
</dbReference>
<dbReference type="Proteomes" id="UP000248616">
    <property type="component" value="Unassembled WGS sequence"/>
</dbReference>
<dbReference type="GO" id="GO:0016020">
    <property type="term" value="C:membrane"/>
    <property type="evidence" value="ECO:0007669"/>
    <property type="project" value="UniProtKB-SubCell"/>
</dbReference>
<evidence type="ECO:0000256" key="1">
    <source>
        <dbReference type="SAM" id="Phobius"/>
    </source>
</evidence>
<gene>
    <name evidence="3" type="ORF">B5V02_21045</name>
</gene>
<feature type="transmembrane region" description="Helical" evidence="1">
    <location>
        <begin position="122"/>
        <end position="147"/>
    </location>
</feature>
<keyword evidence="1" id="KW-1133">Transmembrane helix</keyword>
<comment type="caution">
    <text evidence="3">The sequence shown here is derived from an EMBL/GenBank/DDBJ whole genome shotgun (WGS) entry which is preliminary data.</text>
</comment>
<dbReference type="Pfam" id="PF14378">
    <property type="entry name" value="PAP2_3"/>
    <property type="match status" value="1"/>
</dbReference>
<organism evidence="3 4">
    <name type="scientific">Mesorhizobium kowhaii</name>
    <dbReference type="NCBI Taxonomy" id="1300272"/>
    <lineage>
        <taxon>Bacteria</taxon>
        <taxon>Pseudomonadati</taxon>
        <taxon>Pseudomonadota</taxon>
        <taxon>Alphaproteobacteria</taxon>
        <taxon>Hyphomicrobiales</taxon>
        <taxon>Phyllobacteriaceae</taxon>
        <taxon>Mesorhizobium</taxon>
    </lineage>
</organism>
<feature type="domain" description="Inositolphosphotransferase Aur1/Ipt1" evidence="2">
    <location>
        <begin position="18"/>
        <end position="191"/>
    </location>
</feature>
<dbReference type="EMBL" id="MZXV01000048">
    <property type="protein sequence ID" value="PZV36515.1"/>
    <property type="molecule type" value="Genomic_DNA"/>
</dbReference>
<proteinExistence type="predicted"/>
<keyword evidence="4" id="KW-1185">Reference proteome</keyword>
<feature type="transmembrane region" description="Helical" evidence="1">
    <location>
        <begin position="154"/>
        <end position="174"/>
    </location>
</feature>
<accession>A0A2W7C0B3</accession>
<reference evidence="4" key="1">
    <citation type="submission" date="2017-03" db="EMBL/GenBank/DDBJ databases">
        <authorList>
            <person name="Safronova V.I."/>
            <person name="Sazanova A.L."/>
            <person name="Chirak E.R."/>
        </authorList>
    </citation>
    <scope>NUCLEOTIDE SEQUENCE [LARGE SCALE GENOMIC DNA]</scope>
    <source>
        <strain evidence="4">Ach-343</strain>
    </source>
</reference>
<evidence type="ECO:0000313" key="4">
    <source>
        <dbReference type="Proteomes" id="UP000248616"/>
    </source>
</evidence>
<keyword evidence="1" id="KW-0812">Transmembrane</keyword>
<feature type="transmembrane region" description="Helical" evidence="1">
    <location>
        <begin position="94"/>
        <end position="116"/>
    </location>
</feature>
<evidence type="ECO:0000259" key="2">
    <source>
        <dbReference type="Pfam" id="PF14378"/>
    </source>
</evidence>
<name>A0A2W7C0B3_9HYPH</name>
<protein>
    <recommendedName>
        <fullName evidence="2">Inositolphosphotransferase Aur1/Ipt1 domain-containing protein</fullName>
    </recommendedName>
</protein>
<dbReference type="InterPro" id="IPR036938">
    <property type="entry name" value="PAP2/HPO_sf"/>
</dbReference>
<feature type="transmembrane region" description="Helical" evidence="1">
    <location>
        <begin position="53"/>
        <end position="73"/>
    </location>
</feature>
<dbReference type="RefSeq" id="WP_111546079.1">
    <property type="nucleotide sequence ID" value="NZ_MZXV01000048.1"/>
</dbReference>
<feature type="transmembrane region" description="Helical" evidence="1">
    <location>
        <begin position="12"/>
        <end position="33"/>
    </location>
</feature>
<sequence>MLIHFGQPWRHLHAVVPGWIASVLGLCYGPLWFAQWFGFVLLAAFLPNDRLRIRYLFSFAATLLLLGTVLRAAGASAGPIFYDRMFGGDRFADLTAALASIPSGAMTLGTSDYLYASYTDNSAVFGVGISAMPSIHVAMAFLNALFLSSLNRRLGIVGWTYAASILFGSVYFGWHYALDGYVSIVGVLLIWRWASHLAHSDDADQRAFAASGGERR</sequence>
<evidence type="ECO:0000313" key="3">
    <source>
        <dbReference type="EMBL" id="PZV36515.1"/>
    </source>
</evidence>
<dbReference type="OrthoDB" id="9816314at2"/>
<dbReference type="AlphaFoldDB" id="A0A2W7C0B3"/>
<dbReference type="SUPFAM" id="SSF48317">
    <property type="entry name" value="Acid phosphatase/Vanadium-dependent haloperoxidase"/>
    <property type="match status" value="1"/>
</dbReference>